<keyword evidence="3 6" id="KW-0812">Transmembrane</keyword>
<evidence type="ECO:0000313" key="8">
    <source>
        <dbReference type="Proteomes" id="UP000003240"/>
    </source>
</evidence>
<dbReference type="PANTHER" id="PTHR12608:SF1">
    <property type="entry name" value="TRANSMEMBRANE PROTEIN 165"/>
    <property type="match status" value="1"/>
</dbReference>
<dbReference type="STRING" id="1009370.ALO_02671"/>
<name>F7NER9_9FIRM</name>
<feature type="transmembrane region" description="Helical" evidence="6">
    <location>
        <begin position="133"/>
        <end position="156"/>
    </location>
</feature>
<feature type="transmembrane region" description="Helical" evidence="6">
    <location>
        <begin position="65"/>
        <end position="83"/>
    </location>
</feature>
<comment type="similarity">
    <text evidence="2 6">Belongs to the GDT1 family.</text>
</comment>
<dbReference type="eggNOG" id="COG2119">
    <property type="taxonomic scope" value="Bacteria"/>
</dbReference>
<dbReference type="InterPro" id="IPR001727">
    <property type="entry name" value="GDT1-like"/>
</dbReference>
<dbReference type="EMBL" id="AFGF01000017">
    <property type="protein sequence ID" value="EGO65480.1"/>
    <property type="molecule type" value="Genomic_DNA"/>
</dbReference>
<dbReference type="Proteomes" id="UP000003240">
    <property type="component" value="Unassembled WGS sequence"/>
</dbReference>
<dbReference type="GO" id="GO:0016020">
    <property type="term" value="C:membrane"/>
    <property type="evidence" value="ECO:0007669"/>
    <property type="project" value="UniProtKB-SubCell"/>
</dbReference>
<comment type="caution">
    <text evidence="7">The sequence shown here is derived from an EMBL/GenBank/DDBJ whole genome shotgun (WGS) entry which is preliminary data.</text>
</comment>
<protein>
    <recommendedName>
        <fullName evidence="6">GDT1 family protein</fullName>
    </recommendedName>
</protein>
<evidence type="ECO:0000256" key="2">
    <source>
        <dbReference type="ARBA" id="ARBA00009190"/>
    </source>
</evidence>
<feature type="transmembrane region" description="Helical" evidence="6">
    <location>
        <begin position="36"/>
        <end position="58"/>
    </location>
</feature>
<keyword evidence="4 6" id="KW-1133">Transmembrane helix</keyword>
<proteinExistence type="inferred from homology"/>
<dbReference type="RefSeq" id="WP_004092544.1">
    <property type="nucleotide sequence ID" value="NZ_AFGF01000017.1"/>
</dbReference>
<evidence type="ECO:0000256" key="4">
    <source>
        <dbReference type="ARBA" id="ARBA00022989"/>
    </source>
</evidence>
<accession>F7NER9</accession>
<feature type="transmembrane region" description="Helical" evidence="6">
    <location>
        <begin position="163"/>
        <end position="183"/>
    </location>
</feature>
<evidence type="ECO:0000256" key="5">
    <source>
        <dbReference type="ARBA" id="ARBA00023136"/>
    </source>
</evidence>
<keyword evidence="5 6" id="KW-0472">Membrane</keyword>
<dbReference type="OrthoDB" id="9801356at2"/>
<evidence type="ECO:0000256" key="6">
    <source>
        <dbReference type="RuleBase" id="RU365102"/>
    </source>
</evidence>
<evidence type="ECO:0000256" key="3">
    <source>
        <dbReference type="ARBA" id="ARBA00022692"/>
    </source>
</evidence>
<dbReference type="GO" id="GO:0046873">
    <property type="term" value="F:metal ion transmembrane transporter activity"/>
    <property type="evidence" value="ECO:0007669"/>
    <property type="project" value="InterPro"/>
</dbReference>
<sequence>MVAFITSLVFVVLAEMGDKTQLLAMAFATRFRWQTVMWGVFAATVVNHLFAVIVGNYITQFIPMNYVQIAAAVSFILFGLWTIRGDKLEGEDKADRCNPFWTVAIAFFIAEMGDKTQLATVALAAQFNTIIPVWMGTTLGMMIADGIGIIIGIVLGKRIPERVVKWVAALIFIAFGLLGLYEYLPREYITVPAMTGVLAATSVAVYLVSRIGAQKETEMREGDEI</sequence>
<comment type="subcellular location">
    <subcellularLocation>
        <location evidence="1 6">Membrane</location>
        <topology evidence="1 6">Multi-pass membrane protein</topology>
    </subcellularLocation>
</comment>
<organism evidence="7 8">
    <name type="scientific">Acetonema longum DSM 6540</name>
    <dbReference type="NCBI Taxonomy" id="1009370"/>
    <lineage>
        <taxon>Bacteria</taxon>
        <taxon>Bacillati</taxon>
        <taxon>Bacillota</taxon>
        <taxon>Negativicutes</taxon>
        <taxon>Acetonemataceae</taxon>
        <taxon>Acetonema</taxon>
    </lineage>
</organism>
<gene>
    <name evidence="7" type="ORF">ALO_02671</name>
</gene>
<evidence type="ECO:0000313" key="7">
    <source>
        <dbReference type="EMBL" id="EGO65480.1"/>
    </source>
</evidence>
<reference evidence="7 8" key="1">
    <citation type="journal article" date="2011" name="EMBO J.">
        <title>Structural diversity of bacterial flagellar motors.</title>
        <authorList>
            <person name="Chen S."/>
            <person name="Beeby M."/>
            <person name="Murphy G.E."/>
            <person name="Leadbetter J.R."/>
            <person name="Hendrixson D.R."/>
            <person name="Briegel A."/>
            <person name="Li Z."/>
            <person name="Shi J."/>
            <person name="Tocheva E.I."/>
            <person name="Muller A."/>
            <person name="Dobro M.J."/>
            <person name="Jensen G.J."/>
        </authorList>
    </citation>
    <scope>NUCLEOTIDE SEQUENCE [LARGE SCALE GENOMIC DNA]</scope>
    <source>
        <strain evidence="7 8">DSM 6540</strain>
    </source>
</reference>
<dbReference type="PANTHER" id="PTHR12608">
    <property type="entry name" value="TRANSMEMBRANE PROTEIN HTP-1 RELATED"/>
    <property type="match status" value="1"/>
</dbReference>
<dbReference type="AlphaFoldDB" id="F7NER9"/>
<dbReference type="Pfam" id="PF01169">
    <property type="entry name" value="GDT1"/>
    <property type="match status" value="2"/>
</dbReference>
<evidence type="ECO:0000256" key="1">
    <source>
        <dbReference type="ARBA" id="ARBA00004141"/>
    </source>
</evidence>
<feature type="transmembrane region" description="Helical" evidence="6">
    <location>
        <begin position="189"/>
        <end position="209"/>
    </location>
</feature>
<keyword evidence="8" id="KW-1185">Reference proteome</keyword>